<gene>
    <name evidence="1" type="ORF">H8S11_05005</name>
</gene>
<dbReference type="RefSeq" id="WP_186852406.1">
    <property type="nucleotide sequence ID" value="NZ_JACOPO010000002.1"/>
</dbReference>
<dbReference type="InterPro" id="IPR032466">
    <property type="entry name" value="Metal_Hydrolase"/>
</dbReference>
<protein>
    <submittedName>
        <fullName evidence="1">Amidohydrolase family protein</fullName>
    </submittedName>
</protein>
<dbReference type="SUPFAM" id="SSF51556">
    <property type="entry name" value="Metallo-dependent hydrolases"/>
    <property type="match status" value="1"/>
</dbReference>
<keyword evidence="2" id="KW-1185">Reference proteome</keyword>
<accession>A0A8J6J933</accession>
<dbReference type="PANTHER" id="PTHR42717:SF1">
    <property type="entry name" value="IMIDAZOLONEPROPIONASE AND RELATED AMIDOHYDROLASES"/>
    <property type="match status" value="1"/>
</dbReference>
<dbReference type="EMBL" id="JACOPO010000002">
    <property type="protein sequence ID" value="MBC5722173.1"/>
    <property type="molecule type" value="Genomic_DNA"/>
</dbReference>
<dbReference type="Gene3D" id="2.30.40.10">
    <property type="entry name" value="Urease, subunit C, domain 1"/>
    <property type="match status" value="1"/>
</dbReference>
<organism evidence="1 2">
    <name type="scientific">Flintibacter hominis</name>
    <dbReference type="NCBI Taxonomy" id="2763048"/>
    <lineage>
        <taxon>Bacteria</taxon>
        <taxon>Bacillati</taxon>
        <taxon>Bacillota</taxon>
        <taxon>Clostridia</taxon>
        <taxon>Eubacteriales</taxon>
        <taxon>Flintibacter</taxon>
    </lineage>
</organism>
<dbReference type="AlphaFoldDB" id="A0A8J6J933"/>
<dbReference type="SUPFAM" id="SSF51338">
    <property type="entry name" value="Composite domain of metallo-dependent hydrolases"/>
    <property type="match status" value="1"/>
</dbReference>
<dbReference type="InterPro" id="IPR011059">
    <property type="entry name" value="Metal-dep_hydrolase_composite"/>
</dbReference>
<proteinExistence type="predicted"/>
<evidence type="ECO:0000313" key="2">
    <source>
        <dbReference type="Proteomes" id="UP000628736"/>
    </source>
</evidence>
<comment type="caution">
    <text evidence="1">The sequence shown here is derived from an EMBL/GenBank/DDBJ whole genome shotgun (WGS) entry which is preliminary data.</text>
</comment>
<name>A0A8J6J933_9FIRM</name>
<sequence>MYDLVIKNGILMDPQGEIEGPGDIAVQGRKIVAVGQLLCNEAKQIVDASGCYVTPGLIDFHCHIALGVTDFAMPADLVQIPHGVTSLVDAGSVGAANFETFYRNNVANSQMTVKSFLHVSTMGQLTHRFTENIDPQLFDRERIKMLCEQYPDQIIGLKLRQSKDIVGSFGLEPLRETVALADEIGLPISVHASDSPGEVQETLEHLRPGDIFCHMYHQKGKTILDENGRVLSEVWAARERGVLFDLGHGAFNFSGKVAVAAIKQGFLPDIISSDLSLLSLYKAPTHSFTYVLSELLNLGVSFREIIRRCTDIPGKLMGIAHNGFLRVGQIADIAVFKIVEQDIHYVDRYNNEYAGNQLIQTQMTIKNGSVLYRNETFL</sequence>
<dbReference type="GO" id="GO:0019213">
    <property type="term" value="F:deacetylase activity"/>
    <property type="evidence" value="ECO:0007669"/>
    <property type="project" value="InterPro"/>
</dbReference>
<evidence type="ECO:0000313" key="1">
    <source>
        <dbReference type="EMBL" id="MBC5722173.1"/>
    </source>
</evidence>
<dbReference type="Gene3D" id="3.20.20.140">
    <property type="entry name" value="Metal-dependent hydrolases"/>
    <property type="match status" value="1"/>
</dbReference>
<reference evidence="1" key="1">
    <citation type="submission" date="2020-08" db="EMBL/GenBank/DDBJ databases">
        <title>Genome public.</title>
        <authorList>
            <person name="Liu C."/>
            <person name="Sun Q."/>
        </authorList>
    </citation>
    <scope>NUCLEOTIDE SEQUENCE</scope>
    <source>
        <strain evidence="1">NSJ-23</strain>
    </source>
</reference>
<dbReference type="PANTHER" id="PTHR42717">
    <property type="entry name" value="DIHYDROOROTASE-RELATED"/>
    <property type="match status" value="1"/>
</dbReference>
<dbReference type="GO" id="GO:0016810">
    <property type="term" value="F:hydrolase activity, acting on carbon-nitrogen (but not peptide) bonds"/>
    <property type="evidence" value="ECO:0007669"/>
    <property type="project" value="InterPro"/>
</dbReference>
<dbReference type="Proteomes" id="UP000628736">
    <property type="component" value="Unassembled WGS sequence"/>
</dbReference>
<dbReference type="InterPro" id="IPR020043">
    <property type="entry name" value="Deacetylase_Atu3266-like"/>
</dbReference>